<comment type="caution">
    <text evidence="1">The sequence shown here is derived from an EMBL/GenBank/DDBJ whole genome shotgun (WGS) entry which is preliminary data.</text>
</comment>
<reference evidence="1" key="1">
    <citation type="journal article" date="2023" name="Mol. Phylogenet. Evol.">
        <title>Genome-scale phylogeny and comparative genomics of the fungal order Sordariales.</title>
        <authorList>
            <person name="Hensen N."/>
            <person name="Bonometti L."/>
            <person name="Westerberg I."/>
            <person name="Brannstrom I.O."/>
            <person name="Guillou S."/>
            <person name="Cros-Aarteil S."/>
            <person name="Calhoun S."/>
            <person name="Haridas S."/>
            <person name="Kuo A."/>
            <person name="Mondo S."/>
            <person name="Pangilinan J."/>
            <person name="Riley R."/>
            <person name="LaButti K."/>
            <person name="Andreopoulos B."/>
            <person name="Lipzen A."/>
            <person name="Chen C."/>
            <person name="Yan M."/>
            <person name="Daum C."/>
            <person name="Ng V."/>
            <person name="Clum A."/>
            <person name="Steindorff A."/>
            <person name="Ohm R.A."/>
            <person name="Martin F."/>
            <person name="Silar P."/>
            <person name="Natvig D.O."/>
            <person name="Lalanne C."/>
            <person name="Gautier V."/>
            <person name="Ament-Velasquez S.L."/>
            <person name="Kruys A."/>
            <person name="Hutchinson M.I."/>
            <person name="Powell A.J."/>
            <person name="Barry K."/>
            <person name="Miller A.N."/>
            <person name="Grigoriev I.V."/>
            <person name="Debuchy R."/>
            <person name="Gladieux P."/>
            <person name="Hiltunen Thoren M."/>
            <person name="Johannesson H."/>
        </authorList>
    </citation>
    <scope>NUCLEOTIDE SEQUENCE</scope>
    <source>
        <strain evidence="1">CBS 757.83</strain>
    </source>
</reference>
<dbReference type="Proteomes" id="UP001305647">
    <property type="component" value="Unassembled WGS sequence"/>
</dbReference>
<protein>
    <submittedName>
        <fullName evidence="1">Uncharacterized protein</fullName>
    </submittedName>
</protein>
<evidence type="ECO:0000313" key="2">
    <source>
        <dbReference type="Proteomes" id="UP001305647"/>
    </source>
</evidence>
<sequence>MQLRRGRLSGLCRSDLQNIEPLAMVTTRSLVWDPSVSYREVTSSAPSAAAAGDAREANPPEGFVTGYLSSTGEEGRNFVKVNDYNIAIDCREMMVLEAPSFPLQVIRRDMYSNTPTCMWPTKQRNT</sequence>
<dbReference type="EMBL" id="MU863642">
    <property type="protein sequence ID" value="KAK4100246.1"/>
    <property type="molecule type" value="Genomic_DNA"/>
</dbReference>
<keyword evidence="2" id="KW-1185">Reference proteome</keyword>
<dbReference type="AlphaFoldDB" id="A0AAN6Q3E1"/>
<reference evidence="1" key="2">
    <citation type="submission" date="2023-05" db="EMBL/GenBank/DDBJ databases">
        <authorList>
            <consortium name="Lawrence Berkeley National Laboratory"/>
            <person name="Steindorff A."/>
            <person name="Hensen N."/>
            <person name="Bonometti L."/>
            <person name="Westerberg I."/>
            <person name="Brannstrom I.O."/>
            <person name="Guillou S."/>
            <person name="Cros-Aarteil S."/>
            <person name="Calhoun S."/>
            <person name="Haridas S."/>
            <person name="Kuo A."/>
            <person name="Mondo S."/>
            <person name="Pangilinan J."/>
            <person name="Riley R."/>
            <person name="Labutti K."/>
            <person name="Andreopoulos B."/>
            <person name="Lipzen A."/>
            <person name="Chen C."/>
            <person name="Yanf M."/>
            <person name="Daum C."/>
            <person name="Ng V."/>
            <person name="Clum A."/>
            <person name="Ohm R."/>
            <person name="Martin F."/>
            <person name="Silar P."/>
            <person name="Natvig D."/>
            <person name="Lalanne C."/>
            <person name="Gautier V."/>
            <person name="Ament-Velasquez S.L."/>
            <person name="Kruys A."/>
            <person name="Hutchinson M.I."/>
            <person name="Powell A.J."/>
            <person name="Barry K."/>
            <person name="Miller A.N."/>
            <person name="Grigoriev I.V."/>
            <person name="Debuchy R."/>
            <person name="Gladieux P."/>
            <person name="Thoren M.H."/>
            <person name="Johannesson H."/>
        </authorList>
    </citation>
    <scope>NUCLEOTIDE SEQUENCE</scope>
    <source>
        <strain evidence="1">CBS 757.83</strain>
    </source>
</reference>
<name>A0AAN6Q3E1_9PEZI</name>
<evidence type="ECO:0000313" key="1">
    <source>
        <dbReference type="EMBL" id="KAK4100246.1"/>
    </source>
</evidence>
<gene>
    <name evidence="1" type="ORF">N658DRAFT_105040</name>
</gene>
<proteinExistence type="predicted"/>
<organism evidence="1 2">
    <name type="scientific">Parathielavia hyrcaniae</name>
    <dbReference type="NCBI Taxonomy" id="113614"/>
    <lineage>
        <taxon>Eukaryota</taxon>
        <taxon>Fungi</taxon>
        <taxon>Dikarya</taxon>
        <taxon>Ascomycota</taxon>
        <taxon>Pezizomycotina</taxon>
        <taxon>Sordariomycetes</taxon>
        <taxon>Sordariomycetidae</taxon>
        <taxon>Sordariales</taxon>
        <taxon>Chaetomiaceae</taxon>
        <taxon>Parathielavia</taxon>
    </lineage>
</organism>
<accession>A0AAN6Q3E1</accession>